<dbReference type="Proteomes" id="UP000765845">
    <property type="component" value="Unassembled WGS sequence"/>
</dbReference>
<proteinExistence type="inferred from homology"/>
<keyword evidence="4 9" id="KW-0812">Transmembrane</keyword>
<keyword evidence="5 9" id="KW-0653">Protein transport</keyword>
<keyword evidence="2 9" id="KW-0813">Transport</keyword>
<evidence type="ECO:0000256" key="8">
    <source>
        <dbReference type="ARBA" id="ARBA00023136"/>
    </source>
</evidence>
<evidence type="ECO:0000256" key="2">
    <source>
        <dbReference type="ARBA" id="ARBA00022448"/>
    </source>
</evidence>
<sequence>MFDIGFAELLVIAVLGLLVLGPERLPSAIRTTSLWLGRLRRSFNNVRQEIEREVGADEIRRQLHNEAVLDSLNESKAKLQSTLNSAGDELKNIENSIAPASGTDPNTAVANDTLRTAPTDKKEAE</sequence>
<gene>
    <name evidence="9 12" type="primary">tatB</name>
    <name evidence="12" type="ORF">HCU74_18925</name>
</gene>
<keyword evidence="3 9" id="KW-1003">Cell membrane</keyword>
<feature type="coiled-coil region" evidence="10">
    <location>
        <begin position="69"/>
        <end position="96"/>
    </location>
</feature>
<evidence type="ECO:0000256" key="3">
    <source>
        <dbReference type="ARBA" id="ARBA00022475"/>
    </source>
</evidence>
<evidence type="ECO:0000256" key="1">
    <source>
        <dbReference type="ARBA" id="ARBA00004167"/>
    </source>
</evidence>
<protein>
    <recommendedName>
        <fullName evidence="9">Sec-independent protein translocase protein TatB</fullName>
    </recommendedName>
</protein>
<comment type="caution">
    <text evidence="12">The sequence shown here is derived from an EMBL/GenBank/DDBJ whole genome shotgun (WGS) entry which is preliminary data.</text>
</comment>
<keyword evidence="7 9" id="KW-0811">Translocation</keyword>
<dbReference type="NCBIfam" id="TIGR01410">
    <property type="entry name" value="tatB"/>
    <property type="match status" value="1"/>
</dbReference>
<evidence type="ECO:0000256" key="10">
    <source>
        <dbReference type="SAM" id="Coils"/>
    </source>
</evidence>
<comment type="subcellular location">
    <subcellularLocation>
        <location evidence="9">Cell membrane</location>
        <topology evidence="9">Single-pass membrane protein</topology>
    </subcellularLocation>
    <subcellularLocation>
        <location evidence="1">Membrane</location>
        <topology evidence="1">Single-pass membrane protein</topology>
    </subcellularLocation>
</comment>
<dbReference type="Pfam" id="PF02416">
    <property type="entry name" value="TatA_B_E"/>
    <property type="match status" value="1"/>
</dbReference>
<dbReference type="EMBL" id="JAAWWK010000008">
    <property type="protein sequence ID" value="NKI19484.1"/>
    <property type="molecule type" value="Genomic_DNA"/>
</dbReference>
<keyword evidence="10" id="KW-0175">Coiled coil</keyword>
<comment type="function">
    <text evidence="9">Part of the twin-arginine translocation (Tat) system that transports large folded proteins containing a characteristic twin-arginine motif in their signal peptide across membranes. Together with TatC, TatB is part of a receptor directly interacting with Tat signal peptides. TatB may form an oligomeric binding site that transiently accommodates folded Tat precursor proteins before their translocation.</text>
</comment>
<evidence type="ECO:0000256" key="4">
    <source>
        <dbReference type="ARBA" id="ARBA00022692"/>
    </source>
</evidence>
<evidence type="ECO:0000313" key="13">
    <source>
        <dbReference type="Proteomes" id="UP000765845"/>
    </source>
</evidence>
<evidence type="ECO:0000256" key="5">
    <source>
        <dbReference type="ARBA" id="ARBA00022927"/>
    </source>
</evidence>
<evidence type="ECO:0000256" key="6">
    <source>
        <dbReference type="ARBA" id="ARBA00022989"/>
    </source>
</evidence>
<dbReference type="RefSeq" id="WP_168451996.1">
    <property type="nucleotide sequence ID" value="NZ_JAAWWK010000008.1"/>
</dbReference>
<feature type="region of interest" description="Disordered" evidence="11">
    <location>
        <begin position="96"/>
        <end position="125"/>
    </location>
</feature>
<reference evidence="12 13" key="1">
    <citation type="submission" date="2020-04" db="EMBL/GenBank/DDBJ databases">
        <authorList>
            <person name="Yoon J."/>
        </authorList>
    </citation>
    <scope>NUCLEOTIDE SEQUENCE [LARGE SCALE GENOMIC DNA]</scope>
    <source>
        <strain evidence="12 13">KMU-166</strain>
    </source>
</reference>
<evidence type="ECO:0000256" key="7">
    <source>
        <dbReference type="ARBA" id="ARBA00023010"/>
    </source>
</evidence>
<evidence type="ECO:0000256" key="11">
    <source>
        <dbReference type="SAM" id="MobiDB-lite"/>
    </source>
</evidence>
<dbReference type="PRINTS" id="PR01506">
    <property type="entry name" value="TATBPROTEIN"/>
</dbReference>
<comment type="similarity">
    <text evidence="9">Belongs to the TatB family.</text>
</comment>
<evidence type="ECO:0000256" key="9">
    <source>
        <dbReference type="HAMAP-Rule" id="MF_00237"/>
    </source>
</evidence>
<dbReference type="InterPro" id="IPR018448">
    <property type="entry name" value="TatB"/>
</dbReference>
<dbReference type="PANTHER" id="PTHR33162">
    <property type="entry name" value="SEC-INDEPENDENT PROTEIN TRANSLOCASE PROTEIN TATA, CHLOROPLASTIC"/>
    <property type="match status" value="1"/>
</dbReference>
<organism evidence="12 13">
    <name type="scientific">Spongiibacter thalassae</name>
    <dbReference type="NCBI Taxonomy" id="2721624"/>
    <lineage>
        <taxon>Bacteria</taxon>
        <taxon>Pseudomonadati</taxon>
        <taxon>Pseudomonadota</taxon>
        <taxon>Gammaproteobacteria</taxon>
        <taxon>Cellvibrionales</taxon>
        <taxon>Spongiibacteraceae</taxon>
        <taxon>Spongiibacter</taxon>
    </lineage>
</organism>
<name>A0ABX1GJS2_9GAMM</name>
<dbReference type="Gene3D" id="1.20.5.3310">
    <property type="match status" value="1"/>
</dbReference>
<dbReference type="InterPro" id="IPR003369">
    <property type="entry name" value="TatA/B/E"/>
</dbReference>
<keyword evidence="13" id="KW-1185">Reference proteome</keyword>
<keyword evidence="6 9" id="KW-1133">Transmembrane helix</keyword>
<comment type="subunit">
    <text evidence="9">The Tat system comprises two distinct complexes: a TatABC complex, containing multiple copies of TatA, TatB and TatC subunits, and a separate TatA complex, containing only TatA subunits. Substrates initially bind to the TatABC complex, which probably triggers association of the separate TatA complex to form the active translocon.</text>
</comment>
<evidence type="ECO:0000313" key="12">
    <source>
        <dbReference type="EMBL" id="NKI19484.1"/>
    </source>
</evidence>
<feature type="compositionally biased region" description="Polar residues" evidence="11">
    <location>
        <begin position="103"/>
        <end position="116"/>
    </location>
</feature>
<accession>A0ABX1GJS2</accession>
<dbReference type="PANTHER" id="PTHR33162:SF1">
    <property type="entry name" value="SEC-INDEPENDENT PROTEIN TRANSLOCASE PROTEIN TATA, CHLOROPLASTIC"/>
    <property type="match status" value="1"/>
</dbReference>
<keyword evidence="8 9" id="KW-0472">Membrane</keyword>
<dbReference type="HAMAP" id="MF_00237">
    <property type="entry name" value="TatB"/>
    <property type="match status" value="1"/>
</dbReference>